<evidence type="ECO:0000256" key="13">
    <source>
        <dbReference type="RuleBase" id="RU364061"/>
    </source>
</evidence>
<dbReference type="GO" id="GO:0005886">
    <property type="term" value="C:plasma membrane"/>
    <property type="evidence" value="ECO:0007669"/>
    <property type="project" value="UniProtKB-SubCell"/>
</dbReference>
<dbReference type="PROSITE" id="PS50262">
    <property type="entry name" value="G_PROTEIN_RECEP_F1_2"/>
    <property type="match status" value="1"/>
</dbReference>
<evidence type="ECO:0000256" key="1">
    <source>
        <dbReference type="ARBA" id="ARBA00003878"/>
    </source>
</evidence>
<keyword evidence="4 13" id="KW-1003">Cell membrane</keyword>
<keyword evidence="15" id="KW-1185">Reference proteome</keyword>
<keyword evidence="10 13" id="KW-0675">Receptor</keyword>
<dbReference type="FunCoup" id="A0A6P3FQG6">
    <property type="interactions" value="625"/>
</dbReference>
<dbReference type="CDD" id="cd13949">
    <property type="entry name" value="7tm_V1R_pheromone"/>
    <property type="match status" value="1"/>
</dbReference>
<keyword evidence="7 13" id="KW-1133">Transmembrane helix</keyword>
<dbReference type="FunFam" id="1.20.1070.10:FF:000033">
    <property type="entry name" value="Vomeronasal type-1 receptor"/>
    <property type="match status" value="1"/>
</dbReference>
<feature type="transmembrane region" description="Helical" evidence="13">
    <location>
        <begin position="6"/>
        <end position="31"/>
    </location>
</feature>
<dbReference type="InterPro" id="IPR017452">
    <property type="entry name" value="GPCR_Rhodpsn_7TM"/>
</dbReference>
<dbReference type="GO" id="GO:0007606">
    <property type="term" value="P:sensory perception of chemical stimulus"/>
    <property type="evidence" value="ECO:0007669"/>
    <property type="project" value="UniProtKB-ARBA"/>
</dbReference>
<comment type="function">
    <text evidence="1">Putative pheromone receptor.</text>
</comment>
<dbReference type="OrthoDB" id="9606139at2759"/>
<evidence type="ECO:0000256" key="9">
    <source>
        <dbReference type="ARBA" id="ARBA00023136"/>
    </source>
</evidence>
<feature type="transmembrane region" description="Helical" evidence="13">
    <location>
        <begin position="266"/>
        <end position="287"/>
    </location>
</feature>
<dbReference type="Pfam" id="PF03402">
    <property type="entry name" value="V1R"/>
    <property type="match status" value="1"/>
</dbReference>
<dbReference type="Proteomes" id="UP000515203">
    <property type="component" value="Unplaced"/>
</dbReference>
<protein>
    <recommendedName>
        <fullName evidence="13">Vomeronasal type-1 receptor</fullName>
    </recommendedName>
</protein>
<feature type="transmembrane region" description="Helical" evidence="13">
    <location>
        <begin position="182"/>
        <end position="207"/>
    </location>
</feature>
<accession>A0A6P3FQG6</accession>
<sequence>MAASEVLIGVIFLLQTVAGILGNSSLLYHYFFLYFTGSRLKCTDLILKHLIGANLLTLLGRGVPQTMAALGWKLSLGDVGCKLLLYLHRVSRGGSIGSTCILSVFQAITISPRESRWADLKEKAPKYVGSSLCLIWALFSLVNVIFLMYTTGNWSKKNLTNLKHHGYCSSIRQDKTTESLHAALLALPDVLCLGLMLWTSSFMVSILHRHKQKMQHIHRTNVSPRSSPESRATKTILLLVSTYVCFYTLSCIFQLCLLFIYNPNWFLVNISAIVAGFFPAVSPFLLLSRDSSISSFLEINVTFSGR</sequence>
<evidence type="ECO:0000313" key="15">
    <source>
        <dbReference type="Proteomes" id="UP000515203"/>
    </source>
</evidence>
<evidence type="ECO:0000256" key="11">
    <source>
        <dbReference type="ARBA" id="ARBA00023180"/>
    </source>
</evidence>
<evidence type="ECO:0000256" key="3">
    <source>
        <dbReference type="ARBA" id="ARBA00010663"/>
    </source>
</evidence>
<dbReference type="GeneID" id="101584627"/>
<keyword evidence="6 13" id="KW-0812">Transmembrane</keyword>
<dbReference type="PRINTS" id="PR01534">
    <property type="entry name" value="VOMERONASL1R"/>
</dbReference>
<organism evidence="15 16">
    <name type="scientific">Octodon degus</name>
    <name type="common">Degu</name>
    <name type="synonym">Sciurus degus</name>
    <dbReference type="NCBI Taxonomy" id="10160"/>
    <lineage>
        <taxon>Eukaryota</taxon>
        <taxon>Metazoa</taxon>
        <taxon>Chordata</taxon>
        <taxon>Craniata</taxon>
        <taxon>Vertebrata</taxon>
        <taxon>Euteleostomi</taxon>
        <taxon>Mammalia</taxon>
        <taxon>Eutheria</taxon>
        <taxon>Euarchontoglires</taxon>
        <taxon>Glires</taxon>
        <taxon>Rodentia</taxon>
        <taxon>Hystricomorpha</taxon>
        <taxon>Octodontidae</taxon>
        <taxon>Octodon</taxon>
    </lineage>
</organism>
<name>A0A6P3FQG6_OCTDE</name>
<dbReference type="AlphaFoldDB" id="A0A6P3FQG6"/>
<evidence type="ECO:0000256" key="6">
    <source>
        <dbReference type="ARBA" id="ARBA00022692"/>
    </source>
</evidence>
<comment type="subcellular location">
    <subcellularLocation>
        <location evidence="2 13">Cell membrane</location>
        <topology evidence="2 13">Multi-pass membrane protein</topology>
    </subcellularLocation>
</comment>
<feature type="domain" description="G-protein coupled receptors family 1 profile" evidence="14">
    <location>
        <begin position="22"/>
        <end position="286"/>
    </location>
</feature>
<keyword evidence="5 13" id="KW-0589">Pheromone response</keyword>
<dbReference type="RefSeq" id="XP_004644770.2">
    <property type="nucleotide sequence ID" value="XM_004644713.2"/>
</dbReference>
<comment type="similarity">
    <text evidence="3 13">Belongs to the G-protein coupled receptor 1 family.</text>
</comment>
<dbReference type="GO" id="GO:0019236">
    <property type="term" value="P:response to pheromone"/>
    <property type="evidence" value="ECO:0007669"/>
    <property type="project" value="UniProtKB-KW"/>
</dbReference>
<evidence type="ECO:0000256" key="4">
    <source>
        <dbReference type="ARBA" id="ARBA00022475"/>
    </source>
</evidence>
<evidence type="ECO:0000256" key="5">
    <source>
        <dbReference type="ARBA" id="ARBA00022507"/>
    </source>
</evidence>
<evidence type="ECO:0000313" key="16">
    <source>
        <dbReference type="RefSeq" id="XP_004644770.2"/>
    </source>
</evidence>
<keyword evidence="8 13" id="KW-0297">G-protein coupled receptor</keyword>
<keyword evidence="11" id="KW-0325">Glycoprotein</keyword>
<keyword evidence="12 13" id="KW-0807">Transducer</keyword>
<dbReference type="SUPFAM" id="SSF81321">
    <property type="entry name" value="Family A G protein-coupled receptor-like"/>
    <property type="match status" value="1"/>
</dbReference>
<feature type="transmembrane region" description="Helical" evidence="13">
    <location>
        <begin position="127"/>
        <end position="149"/>
    </location>
</feature>
<evidence type="ECO:0000256" key="2">
    <source>
        <dbReference type="ARBA" id="ARBA00004651"/>
    </source>
</evidence>
<dbReference type="InterPro" id="IPR004072">
    <property type="entry name" value="Vmron_rcpt_1"/>
</dbReference>
<dbReference type="GO" id="GO:0016503">
    <property type="term" value="F:pheromone receptor activity"/>
    <property type="evidence" value="ECO:0007669"/>
    <property type="project" value="InterPro"/>
</dbReference>
<keyword evidence="9 13" id="KW-0472">Membrane</keyword>
<proteinExistence type="inferred from homology"/>
<dbReference type="PANTHER" id="PTHR24062">
    <property type="entry name" value="VOMERONASAL TYPE-1 RECEPTOR"/>
    <property type="match status" value="1"/>
</dbReference>
<gene>
    <name evidence="16" type="primary">LOC101584627</name>
</gene>
<dbReference type="Gene3D" id="1.20.1070.10">
    <property type="entry name" value="Rhodopsin 7-helix transmembrane proteins"/>
    <property type="match status" value="1"/>
</dbReference>
<dbReference type="InParanoid" id="A0A6P3FQG6"/>
<evidence type="ECO:0000256" key="10">
    <source>
        <dbReference type="ARBA" id="ARBA00023170"/>
    </source>
</evidence>
<evidence type="ECO:0000256" key="12">
    <source>
        <dbReference type="ARBA" id="ARBA00023224"/>
    </source>
</evidence>
<feature type="transmembrane region" description="Helical" evidence="13">
    <location>
        <begin position="235"/>
        <end position="260"/>
    </location>
</feature>
<evidence type="ECO:0000256" key="7">
    <source>
        <dbReference type="ARBA" id="ARBA00022989"/>
    </source>
</evidence>
<evidence type="ECO:0000259" key="14">
    <source>
        <dbReference type="PROSITE" id="PS50262"/>
    </source>
</evidence>
<reference evidence="16" key="1">
    <citation type="submission" date="2025-08" db="UniProtKB">
        <authorList>
            <consortium name="RefSeq"/>
        </authorList>
    </citation>
    <scope>IDENTIFICATION</scope>
</reference>
<evidence type="ECO:0000256" key="8">
    <source>
        <dbReference type="ARBA" id="ARBA00023040"/>
    </source>
</evidence>